<proteinExistence type="predicted"/>
<dbReference type="CDD" id="cd00093">
    <property type="entry name" value="HTH_XRE"/>
    <property type="match status" value="1"/>
</dbReference>
<protein>
    <submittedName>
        <fullName evidence="3">Helix-turn-helix domain-containing protein</fullName>
    </submittedName>
</protein>
<reference evidence="3 4" key="1">
    <citation type="journal article" date="2019" name="Microorganisms">
        <title>Paenibacillus lutrae sp. nov., A Chitinolytic Species Isolated from A River Otter in Castril Natural Park, Granada, Spain.</title>
        <authorList>
            <person name="Rodriguez M."/>
            <person name="Reina J.C."/>
            <person name="Bejar V."/>
            <person name="Llamas I."/>
        </authorList>
    </citation>
    <scope>NUCLEOTIDE SEQUENCE [LARGE SCALE GENOMIC DNA]</scope>
    <source>
        <strain evidence="3 4">N10</strain>
    </source>
</reference>
<dbReference type="PROSITE" id="PS50943">
    <property type="entry name" value="HTH_CROC1"/>
    <property type="match status" value="1"/>
</dbReference>
<dbReference type="InterPro" id="IPR010982">
    <property type="entry name" value="Lambda_DNA-bd_dom_sf"/>
</dbReference>
<feature type="domain" description="HTH cro/C1-type" evidence="2">
    <location>
        <begin position="15"/>
        <end position="69"/>
    </location>
</feature>
<dbReference type="SUPFAM" id="SSF47413">
    <property type="entry name" value="lambda repressor-like DNA-binding domains"/>
    <property type="match status" value="1"/>
</dbReference>
<evidence type="ECO:0000313" key="4">
    <source>
        <dbReference type="Proteomes" id="UP000490800"/>
    </source>
</evidence>
<keyword evidence="4" id="KW-1185">Reference proteome</keyword>
<name>A0A7X3K184_9BACL</name>
<dbReference type="Proteomes" id="UP000490800">
    <property type="component" value="Unassembled WGS sequence"/>
</dbReference>
<gene>
    <name evidence="3" type="ORF">EDM21_21065</name>
</gene>
<evidence type="ECO:0000256" key="1">
    <source>
        <dbReference type="ARBA" id="ARBA00023125"/>
    </source>
</evidence>
<dbReference type="PANTHER" id="PTHR46558:SF4">
    <property type="entry name" value="DNA-BIDING PHAGE PROTEIN"/>
    <property type="match status" value="1"/>
</dbReference>
<dbReference type="GO" id="GO:0003677">
    <property type="term" value="F:DNA binding"/>
    <property type="evidence" value="ECO:0007669"/>
    <property type="project" value="UniProtKB-KW"/>
</dbReference>
<evidence type="ECO:0000313" key="3">
    <source>
        <dbReference type="EMBL" id="MVP01973.1"/>
    </source>
</evidence>
<dbReference type="OrthoDB" id="9814553at2"/>
<evidence type="ECO:0000259" key="2">
    <source>
        <dbReference type="PROSITE" id="PS50943"/>
    </source>
</evidence>
<organism evidence="3 4">
    <name type="scientific">Paenibacillus lutrae</name>
    <dbReference type="NCBI Taxonomy" id="2078573"/>
    <lineage>
        <taxon>Bacteria</taxon>
        <taxon>Bacillati</taxon>
        <taxon>Bacillota</taxon>
        <taxon>Bacilli</taxon>
        <taxon>Bacillales</taxon>
        <taxon>Paenibacillaceae</taxon>
        <taxon>Paenibacillus</taxon>
    </lineage>
</organism>
<dbReference type="Pfam" id="PF01381">
    <property type="entry name" value="HTH_3"/>
    <property type="match status" value="1"/>
</dbReference>
<dbReference type="SMART" id="SM00530">
    <property type="entry name" value="HTH_XRE"/>
    <property type="match status" value="1"/>
</dbReference>
<keyword evidence="1" id="KW-0238">DNA-binding</keyword>
<dbReference type="Gene3D" id="1.10.260.40">
    <property type="entry name" value="lambda repressor-like DNA-binding domains"/>
    <property type="match status" value="1"/>
</dbReference>
<sequence>MDKQNEFLKMLGARIKSLRAEKGYTQEQLAEAMQTSYSYVAAIERGTKNVTVETLYKIAHALDTTVQELFTYEETMYQQSSKDTAMRILELLAQQNKSDSDKAYRILLELFR</sequence>
<comment type="caution">
    <text evidence="3">The sequence shown here is derived from an EMBL/GenBank/DDBJ whole genome shotgun (WGS) entry which is preliminary data.</text>
</comment>
<dbReference type="InterPro" id="IPR001387">
    <property type="entry name" value="Cro/C1-type_HTH"/>
</dbReference>
<dbReference type="AlphaFoldDB" id="A0A7X3K184"/>
<dbReference type="PANTHER" id="PTHR46558">
    <property type="entry name" value="TRACRIPTIONAL REGULATORY PROTEIN-RELATED-RELATED"/>
    <property type="match status" value="1"/>
</dbReference>
<dbReference type="EMBL" id="RHLK01000016">
    <property type="protein sequence ID" value="MVP01973.1"/>
    <property type="molecule type" value="Genomic_DNA"/>
</dbReference>
<accession>A0A7X3K184</accession>
<dbReference type="RefSeq" id="WP_068777248.1">
    <property type="nucleotide sequence ID" value="NZ_RHLK01000016.1"/>
</dbReference>